<dbReference type="PANTHER" id="PTHR24365">
    <property type="entry name" value="TOLL-LIKE RECEPTOR"/>
    <property type="match status" value="1"/>
</dbReference>
<dbReference type="SUPFAM" id="SSF52058">
    <property type="entry name" value="L domain-like"/>
    <property type="match status" value="1"/>
</dbReference>
<dbReference type="SMART" id="SM00255">
    <property type="entry name" value="TIR"/>
    <property type="match status" value="1"/>
</dbReference>
<dbReference type="AlphaFoldDB" id="A0A8B6E830"/>
<accession>A0A8B6E830</accession>
<keyword evidence="6" id="KW-0677">Repeat</keyword>
<dbReference type="InterPro" id="IPR035897">
    <property type="entry name" value="Toll_tir_struct_dom_sf"/>
</dbReference>
<evidence type="ECO:0000256" key="11">
    <source>
        <dbReference type="SAM" id="Phobius"/>
    </source>
</evidence>
<dbReference type="InterPro" id="IPR000157">
    <property type="entry name" value="TIR_dom"/>
</dbReference>
<dbReference type="Gene3D" id="3.80.10.10">
    <property type="entry name" value="Ribonuclease Inhibitor"/>
    <property type="match status" value="1"/>
</dbReference>
<protein>
    <recommendedName>
        <fullName evidence="12">TIR domain-containing protein</fullName>
    </recommendedName>
</protein>
<dbReference type="GO" id="GO:0005886">
    <property type="term" value="C:plasma membrane"/>
    <property type="evidence" value="ECO:0007669"/>
    <property type="project" value="TreeGrafter"/>
</dbReference>
<dbReference type="EMBL" id="UYJE01004615">
    <property type="protein sequence ID" value="VDI29727.1"/>
    <property type="molecule type" value="Genomic_DNA"/>
</dbReference>
<dbReference type="Gene3D" id="3.40.50.10140">
    <property type="entry name" value="Toll/interleukin-1 receptor homology (TIR) domain"/>
    <property type="match status" value="1"/>
</dbReference>
<evidence type="ECO:0000256" key="4">
    <source>
        <dbReference type="ARBA" id="ARBA00022692"/>
    </source>
</evidence>
<keyword evidence="4 11" id="KW-0812">Transmembrane</keyword>
<evidence type="ECO:0000259" key="12">
    <source>
        <dbReference type="PROSITE" id="PS50104"/>
    </source>
</evidence>
<dbReference type="SUPFAM" id="SSF52200">
    <property type="entry name" value="Toll/Interleukin receptor TIR domain"/>
    <property type="match status" value="1"/>
</dbReference>
<feature type="domain" description="TIR" evidence="12">
    <location>
        <begin position="214"/>
        <end position="351"/>
    </location>
</feature>
<keyword evidence="10" id="KW-0325">Glycoprotein</keyword>
<organism evidence="13 14">
    <name type="scientific">Mytilus galloprovincialis</name>
    <name type="common">Mediterranean mussel</name>
    <dbReference type="NCBI Taxonomy" id="29158"/>
    <lineage>
        <taxon>Eukaryota</taxon>
        <taxon>Metazoa</taxon>
        <taxon>Spiralia</taxon>
        <taxon>Lophotrochozoa</taxon>
        <taxon>Mollusca</taxon>
        <taxon>Bivalvia</taxon>
        <taxon>Autobranchia</taxon>
        <taxon>Pteriomorphia</taxon>
        <taxon>Mytilida</taxon>
        <taxon>Mytiloidea</taxon>
        <taxon>Mytilidae</taxon>
        <taxon>Mytilinae</taxon>
        <taxon>Mytilus</taxon>
    </lineage>
</organism>
<evidence type="ECO:0000256" key="2">
    <source>
        <dbReference type="ARBA" id="ARBA00009634"/>
    </source>
</evidence>
<sequence length="352" mass="41821">MKETQLYRVLQTNSSIFSLCSNIKNLDISYTYMLKIDSLGQLLHLTELHLSHNLFDDIPEVVTQINSLAKLDLSHNQLTTIRKNILNWIDTQHTKFGCFELYLINNPLICSCDTTTFLRWILTTEVQLDKNGNYSCWVSSLKKINYTRNVAEDFHHYFVDCDYTIWIKLGISLLVSVLSTLICITLLYNFRWRIDFFFIRNIWRFAENGLELNFDYDVYVSFSDDCISFVKELQKKVEDEWSFKICFEDRDFVVGESIATERATAIHKCRHVIFLVSPSIVENEWARFEIERAKYEKFSKNLQKIVVITRDISLDNIPIEFSSIWKDVILIQWPIKKDEVQMAWQKLRLWFF</sequence>
<dbReference type="Proteomes" id="UP000596742">
    <property type="component" value="Unassembled WGS sequence"/>
</dbReference>
<dbReference type="InterPro" id="IPR032675">
    <property type="entry name" value="LRR_dom_sf"/>
</dbReference>
<evidence type="ECO:0000256" key="6">
    <source>
        <dbReference type="ARBA" id="ARBA00022737"/>
    </source>
</evidence>
<evidence type="ECO:0000256" key="3">
    <source>
        <dbReference type="ARBA" id="ARBA00022614"/>
    </source>
</evidence>
<evidence type="ECO:0000256" key="10">
    <source>
        <dbReference type="ARBA" id="ARBA00023180"/>
    </source>
</evidence>
<comment type="subcellular location">
    <subcellularLocation>
        <location evidence="1">Membrane</location>
        <topology evidence="1">Single-pass membrane protein</topology>
    </subcellularLocation>
</comment>
<dbReference type="InterPro" id="IPR003591">
    <property type="entry name" value="Leu-rich_rpt_typical-subtyp"/>
</dbReference>
<dbReference type="PANTHER" id="PTHR24365:SF541">
    <property type="entry name" value="PROTEIN TOLL-RELATED"/>
    <property type="match status" value="1"/>
</dbReference>
<dbReference type="GO" id="GO:0007165">
    <property type="term" value="P:signal transduction"/>
    <property type="evidence" value="ECO:0007669"/>
    <property type="project" value="InterPro"/>
</dbReference>
<comment type="similarity">
    <text evidence="2">Belongs to the Toll-like receptor family.</text>
</comment>
<keyword evidence="14" id="KW-1185">Reference proteome</keyword>
<name>A0A8B6E830_MYTGA</name>
<keyword evidence="3" id="KW-0433">Leucine-rich repeat</keyword>
<dbReference type="SMART" id="SM00369">
    <property type="entry name" value="LRR_TYP"/>
    <property type="match status" value="2"/>
</dbReference>
<evidence type="ECO:0000256" key="7">
    <source>
        <dbReference type="ARBA" id="ARBA00022989"/>
    </source>
</evidence>
<keyword evidence="5" id="KW-0732">Signal</keyword>
<keyword evidence="7 11" id="KW-1133">Transmembrane helix</keyword>
<dbReference type="OrthoDB" id="6123719at2759"/>
<dbReference type="PROSITE" id="PS50104">
    <property type="entry name" value="TIR"/>
    <property type="match status" value="1"/>
</dbReference>
<reference evidence="13" key="1">
    <citation type="submission" date="2018-11" db="EMBL/GenBank/DDBJ databases">
        <authorList>
            <person name="Alioto T."/>
            <person name="Alioto T."/>
        </authorList>
    </citation>
    <scope>NUCLEOTIDE SEQUENCE</scope>
</reference>
<feature type="transmembrane region" description="Helical" evidence="11">
    <location>
        <begin position="165"/>
        <end position="190"/>
    </location>
</feature>
<comment type="caution">
    <text evidence="13">The sequence shown here is derived from an EMBL/GenBank/DDBJ whole genome shotgun (WGS) entry which is preliminary data.</text>
</comment>
<dbReference type="InterPro" id="IPR001611">
    <property type="entry name" value="Leu-rich_rpt"/>
</dbReference>
<dbReference type="PROSITE" id="PS51450">
    <property type="entry name" value="LRR"/>
    <property type="match status" value="2"/>
</dbReference>
<evidence type="ECO:0000256" key="5">
    <source>
        <dbReference type="ARBA" id="ARBA00022729"/>
    </source>
</evidence>
<evidence type="ECO:0000256" key="1">
    <source>
        <dbReference type="ARBA" id="ARBA00004167"/>
    </source>
</evidence>
<evidence type="ECO:0000256" key="9">
    <source>
        <dbReference type="ARBA" id="ARBA00023170"/>
    </source>
</evidence>
<proteinExistence type="inferred from homology"/>
<evidence type="ECO:0000313" key="14">
    <source>
        <dbReference type="Proteomes" id="UP000596742"/>
    </source>
</evidence>
<dbReference type="GO" id="GO:0038023">
    <property type="term" value="F:signaling receptor activity"/>
    <property type="evidence" value="ECO:0007669"/>
    <property type="project" value="TreeGrafter"/>
</dbReference>
<keyword evidence="9" id="KW-0675">Receptor</keyword>
<gene>
    <name evidence="13" type="ORF">MGAL_10B008065</name>
</gene>
<keyword evidence="8 11" id="KW-0472">Membrane</keyword>
<evidence type="ECO:0000256" key="8">
    <source>
        <dbReference type="ARBA" id="ARBA00023136"/>
    </source>
</evidence>
<evidence type="ECO:0000313" key="13">
    <source>
        <dbReference type="EMBL" id="VDI29727.1"/>
    </source>
</evidence>
<dbReference type="Pfam" id="PF01582">
    <property type="entry name" value="TIR"/>
    <property type="match status" value="1"/>
</dbReference>